<keyword evidence="2" id="KW-1185">Reference proteome</keyword>
<dbReference type="Proteomes" id="UP000504633">
    <property type="component" value="Unplaced"/>
</dbReference>
<dbReference type="AlphaFoldDB" id="A0A6J1L6S2"/>
<dbReference type="OMA" id="NCQCQPL"/>
<sequence length="592" mass="69825">MPKCPCVGVLNPLPIYQKLMVENLTVIRPPILKLYYWESFDITGLNKKLRSNKCEFEHILAIPLRQIHSQSLKMIFWLRNMSAKPLELKLKRIQNCQCQPLQTRVGFNQFRQLFHCPHRRLIQISQELLNLQPDEVLPISATANFFLYGEHYLTYEIHTNDNRKFTWSFKLEVTAFDPERCLLTNELLPVNIKNFRHVTQPIWVQNITMTHLAFNFSARERSFKLHNSNLTVPRQSVWPLLVEYRPLDYENEIELLLTYDNARARYKIKARGALTDEHEVTDMPLKDRESADYLYIIYPNRLSFELCVKENRTQLVNLHNYGQKCMEFRWQNYIISDFFAVTFEPPSFRLKGHHSKLCEIRVSAYERLLFFRRIPIVLEVHRILDAATQIAKAELAEVESIDDPKWKEDSYVEHVFLHLNIRVHVSSREERDDDTAIEVEGTCSPCGGVGLDPGAAGDNKSMSRTTDPDKKQMEREELIKRLSMKRKLNANEVIELSMAIDHRVTIFEKLFWKFLSKSNFMRIPSERTRNKFNKTYDDVIMSDPMQMPFCNINMQVDHNTILSVLSRLMVEALNELAKNWIFIPSEFFERDP</sequence>
<dbReference type="OrthoDB" id="415597at2759"/>
<accession>A0A6J1L6S2</accession>
<evidence type="ECO:0000313" key="3">
    <source>
        <dbReference type="RefSeq" id="XP_023161520.1"/>
    </source>
</evidence>
<dbReference type="GeneID" id="111593148"/>
<protein>
    <submittedName>
        <fullName evidence="3">Uncharacterized protein LOC111593148</fullName>
    </submittedName>
</protein>
<feature type="region of interest" description="Disordered" evidence="1">
    <location>
        <begin position="448"/>
        <end position="473"/>
    </location>
</feature>
<reference evidence="3" key="1">
    <citation type="submission" date="2025-08" db="UniProtKB">
        <authorList>
            <consortium name="RefSeq"/>
        </authorList>
    </citation>
    <scope>IDENTIFICATION</scope>
    <source>
        <strain evidence="3">15085-1641.00</strain>
        <tissue evidence="3">Whole body</tissue>
    </source>
</reference>
<evidence type="ECO:0000313" key="2">
    <source>
        <dbReference type="Proteomes" id="UP000504633"/>
    </source>
</evidence>
<gene>
    <name evidence="3" type="primary">LOC111593148</name>
</gene>
<organism evidence="2 3">
    <name type="scientific">Drosophila hydei</name>
    <name type="common">Fruit fly</name>
    <dbReference type="NCBI Taxonomy" id="7224"/>
    <lineage>
        <taxon>Eukaryota</taxon>
        <taxon>Metazoa</taxon>
        <taxon>Ecdysozoa</taxon>
        <taxon>Arthropoda</taxon>
        <taxon>Hexapoda</taxon>
        <taxon>Insecta</taxon>
        <taxon>Pterygota</taxon>
        <taxon>Neoptera</taxon>
        <taxon>Endopterygota</taxon>
        <taxon>Diptera</taxon>
        <taxon>Brachycera</taxon>
        <taxon>Muscomorpha</taxon>
        <taxon>Ephydroidea</taxon>
        <taxon>Drosophilidae</taxon>
        <taxon>Drosophila</taxon>
    </lineage>
</organism>
<dbReference type="RefSeq" id="XP_023161520.1">
    <property type="nucleotide sequence ID" value="XM_023305752.2"/>
</dbReference>
<dbReference type="KEGG" id="dhe:111593148"/>
<proteinExistence type="predicted"/>
<name>A0A6J1L6S2_DROHY</name>
<evidence type="ECO:0000256" key="1">
    <source>
        <dbReference type="SAM" id="MobiDB-lite"/>
    </source>
</evidence>